<feature type="region of interest" description="Disordered" evidence="1">
    <location>
        <begin position="1"/>
        <end position="22"/>
    </location>
</feature>
<proteinExistence type="predicted"/>
<reference evidence="2" key="1">
    <citation type="submission" date="2023-07" db="EMBL/GenBank/DDBJ databases">
        <title>draft genome sequence of fig (Ficus carica).</title>
        <authorList>
            <person name="Takahashi T."/>
            <person name="Nishimura K."/>
        </authorList>
    </citation>
    <scope>NUCLEOTIDE SEQUENCE</scope>
</reference>
<protein>
    <submittedName>
        <fullName evidence="2">Uncharacterized protein</fullName>
    </submittedName>
</protein>
<dbReference type="EMBL" id="BTGU01000025">
    <property type="protein sequence ID" value="GMN47495.1"/>
    <property type="molecule type" value="Genomic_DNA"/>
</dbReference>
<dbReference type="Gramene" id="FCD_00020053-RA">
    <property type="protein sequence ID" value="FCD_00020053-RA:cds"/>
    <property type="gene ID" value="FCD_00020053"/>
</dbReference>
<sequence>MGHGCTLGRRGRPQPKNLGGARAHAWDVRLRRPLEALEACGHAPGKCGRAEPQGNRGARPYAWEVRPRKPISLTEASRALSAQMLQFLFHNSSKSQILNFL</sequence>
<dbReference type="Proteomes" id="UP001187192">
    <property type="component" value="Unassembled WGS sequence"/>
</dbReference>
<evidence type="ECO:0000313" key="3">
    <source>
        <dbReference type="Proteomes" id="UP001187192"/>
    </source>
</evidence>
<keyword evidence="3" id="KW-1185">Reference proteome</keyword>
<organism evidence="2 3">
    <name type="scientific">Ficus carica</name>
    <name type="common">Common fig</name>
    <dbReference type="NCBI Taxonomy" id="3494"/>
    <lineage>
        <taxon>Eukaryota</taxon>
        <taxon>Viridiplantae</taxon>
        <taxon>Streptophyta</taxon>
        <taxon>Embryophyta</taxon>
        <taxon>Tracheophyta</taxon>
        <taxon>Spermatophyta</taxon>
        <taxon>Magnoliopsida</taxon>
        <taxon>eudicotyledons</taxon>
        <taxon>Gunneridae</taxon>
        <taxon>Pentapetalae</taxon>
        <taxon>rosids</taxon>
        <taxon>fabids</taxon>
        <taxon>Rosales</taxon>
        <taxon>Moraceae</taxon>
        <taxon>Ficeae</taxon>
        <taxon>Ficus</taxon>
    </lineage>
</organism>
<accession>A0AA88A863</accession>
<name>A0AA88A863_FICCA</name>
<evidence type="ECO:0000313" key="2">
    <source>
        <dbReference type="EMBL" id="GMN47495.1"/>
    </source>
</evidence>
<gene>
    <name evidence="2" type="ORF">TIFTF001_016674</name>
</gene>
<dbReference type="AlphaFoldDB" id="A0AA88A863"/>
<comment type="caution">
    <text evidence="2">The sequence shown here is derived from an EMBL/GenBank/DDBJ whole genome shotgun (WGS) entry which is preliminary data.</text>
</comment>
<evidence type="ECO:0000256" key="1">
    <source>
        <dbReference type="SAM" id="MobiDB-lite"/>
    </source>
</evidence>